<name>A0ACC3MD94_9PEZI</name>
<evidence type="ECO:0000313" key="2">
    <source>
        <dbReference type="Proteomes" id="UP001281147"/>
    </source>
</evidence>
<dbReference type="EMBL" id="JAUTXU010000352">
    <property type="protein sequence ID" value="KAK3684346.1"/>
    <property type="molecule type" value="Genomic_DNA"/>
</dbReference>
<proteinExistence type="predicted"/>
<organism evidence="1 2">
    <name type="scientific">Vermiconidia calcicola</name>
    <dbReference type="NCBI Taxonomy" id="1690605"/>
    <lineage>
        <taxon>Eukaryota</taxon>
        <taxon>Fungi</taxon>
        <taxon>Dikarya</taxon>
        <taxon>Ascomycota</taxon>
        <taxon>Pezizomycotina</taxon>
        <taxon>Dothideomycetes</taxon>
        <taxon>Dothideomycetidae</taxon>
        <taxon>Mycosphaerellales</taxon>
        <taxon>Extremaceae</taxon>
        <taxon>Vermiconidia</taxon>
    </lineage>
</organism>
<accession>A0ACC3MD94</accession>
<evidence type="ECO:0000313" key="1">
    <source>
        <dbReference type="EMBL" id="KAK3684346.1"/>
    </source>
</evidence>
<protein>
    <submittedName>
        <fullName evidence="1">Uncharacterized protein</fullName>
    </submittedName>
</protein>
<dbReference type="Proteomes" id="UP001281147">
    <property type="component" value="Unassembled WGS sequence"/>
</dbReference>
<gene>
    <name evidence="1" type="ORF">LTR37_020374</name>
</gene>
<sequence length="572" mass="60129">MLMLAILFAASGLAQTVTLQGRTLQGGQCSSSDASFYHAVPYAQPPVGDLRFAPPQPYNGTYGDGQDYTSLTPNCPQFGEQFIEMTAPSSEDCLYLNIWAPPDANNLPVKFWIFGGGNTAGSVSNPTYDGCNLASDSVVVSVNYRLGPLGFLALQDGGVGGNMGIQDQLLGLQWVQDNIQSFGGDPSKVLLFGESAGASDTYVIGTLAQAPSLIQAGISQSGGGRAFPGAAAANAFGEQWAGSLNCSDVGCLRSLSLDQLNVTLPENSVPSYNPYSVQSFGAFVDGEVIPAQPADVGVQVPFIYGANSMEYTLLILSTVSSPELITPEAYEAFLNSSYGQAAPLVAQRYPVAAFNSTPFPAFSALVQVATEANFWCPAYQGLNKAVSNGIPVWTYRWGQAPTCPWYTSFPPSVLPVFGAAHTAEIPFVFNNIESHPLVWPNCSFTNDEVSLSREMVDFWTSMAASSTPGDSWPQFTTESSRGINIVNGSAAATPGVVDYSVCTFWQQVRDVVLQSSNDTVVSGGYAESGASASASSSAMPSASVEPSTGGAHRATLPAASLVVLLAALQFFI</sequence>
<comment type="caution">
    <text evidence="1">The sequence shown here is derived from an EMBL/GenBank/DDBJ whole genome shotgun (WGS) entry which is preliminary data.</text>
</comment>
<keyword evidence="2" id="KW-1185">Reference proteome</keyword>
<reference evidence="1" key="1">
    <citation type="submission" date="2023-07" db="EMBL/GenBank/DDBJ databases">
        <title>Black Yeasts Isolated from many extreme environments.</title>
        <authorList>
            <person name="Coleine C."/>
            <person name="Stajich J.E."/>
            <person name="Selbmann L."/>
        </authorList>
    </citation>
    <scope>NUCLEOTIDE SEQUENCE</scope>
    <source>
        <strain evidence="1">CCFEE 5714</strain>
    </source>
</reference>